<dbReference type="Proteomes" id="UP000176944">
    <property type="component" value="Chromosome"/>
</dbReference>
<sequence length="63" mass="6918">MANVTISDLAISPVSESFITELDEHSMDGILGGCKVKYRRNGSIRKIKNCSAAQIKEILEAHK</sequence>
<organism evidence="1 2">
    <name type="scientific">Moorena producens (strain JHB)</name>
    <dbReference type="NCBI Taxonomy" id="1454205"/>
    <lineage>
        <taxon>Bacteria</taxon>
        <taxon>Bacillati</taxon>
        <taxon>Cyanobacteriota</taxon>
        <taxon>Cyanophyceae</taxon>
        <taxon>Coleofasciculales</taxon>
        <taxon>Coleofasciculaceae</taxon>
        <taxon>Moorena</taxon>
    </lineage>
</organism>
<evidence type="ECO:0000313" key="2">
    <source>
        <dbReference type="Proteomes" id="UP000176944"/>
    </source>
</evidence>
<dbReference type="EMBL" id="CP017708">
    <property type="protein sequence ID" value="AOY78892.1"/>
    <property type="molecule type" value="Genomic_DNA"/>
</dbReference>
<proteinExistence type="predicted"/>
<accession>A0A1D9FU54</accession>
<dbReference type="AlphaFoldDB" id="A0A1D9FU54"/>
<gene>
    <name evidence="1" type="ORF">BJP36_02250</name>
</gene>
<evidence type="ECO:0000313" key="1">
    <source>
        <dbReference type="EMBL" id="AOY78892.1"/>
    </source>
</evidence>
<protein>
    <submittedName>
        <fullName evidence="1">Uncharacterized protein</fullName>
    </submittedName>
</protein>
<reference evidence="2" key="1">
    <citation type="submission" date="2016-10" db="EMBL/GenBank/DDBJ databases">
        <title>Comparative genomics uncovers the prolific and rare metabolic potential of the cyanobacterial genus Moorea.</title>
        <authorList>
            <person name="Leao T."/>
            <person name="Castelao G."/>
            <person name="Korobeynikov A."/>
            <person name="Monroe E.A."/>
            <person name="Podell S."/>
            <person name="Glukhov E."/>
            <person name="Allen E."/>
            <person name="Gerwick W.H."/>
            <person name="Gerwick L."/>
        </authorList>
    </citation>
    <scope>NUCLEOTIDE SEQUENCE [LARGE SCALE GENOMIC DNA]</scope>
    <source>
        <strain evidence="2">JHB</strain>
    </source>
</reference>
<name>A0A1D9FU54_MOOP1</name>